<dbReference type="EMBL" id="CP009355">
    <property type="protein sequence ID" value="AIW16003.1"/>
    <property type="molecule type" value="Genomic_DNA"/>
</dbReference>
<evidence type="ECO:0000313" key="1">
    <source>
        <dbReference type="EMBL" id="AIW16003.1"/>
    </source>
</evidence>
<reference evidence="1 4" key="3">
    <citation type="submission" date="2014-08" db="EMBL/GenBank/DDBJ databases">
        <title>First Complete Genome Sequence of the Shellfish Pathogen Vibrio tubiashii.</title>
        <authorList>
            <person name="Richards G.P."/>
            <person name="Needleman D.S."/>
            <person name="Watson M.A."/>
            <person name="Bono J.L."/>
        </authorList>
    </citation>
    <scope>NUCLEOTIDE SEQUENCE [LARGE SCALE GENOMIC DNA]</scope>
    <source>
        <strain evidence="1 4">ATCC 19109</strain>
    </source>
</reference>
<dbReference type="SUPFAM" id="SSF54909">
    <property type="entry name" value="Dimeric alpha+beta barrel"/>
    <property type="match status" value="1"/>
</dbReference>
<keyword evidence="1" id="KW-0503">Monooxygenase</keyword>
<sequence length="99" mass="11666">MYAVIFKAKTGNQDAHYSEMVALMRDLAFDKYNCRDFIAVTEGSQEIAISYWDNEEDIRRWHLDSQHSIAQSLGREKWYSSYVVEVVEIKRKYTFGESV</sequence>
<evidence type="ECO:0000313" key="2">
    <source>
        <dbReference type="EMBL" id="EGU47596.1"/>
    </source>
</evidence>
<organism evidence="1 4">
    <name type="scientific">Vibrio tubiashii ATCC 19109</name>
    <dbReference type="NCBI Taxonomy" id="1051646"/>
    <lineage>
        <taxon>Bacteria</taxon>
        <taxon>Pseudomonadati</taxon>
        <taxon>Pseudomonadota</taxon>
        <taxon>Gammaproteobacteria</taxon>
        <taxon>Vibrionales</taxon>
        <taxon>Vibrionaceae</taxon>
        <taxon>Vibrio</taxon>
        <taxon>Vibrio oreintalis group</taxon>
    </lineage>
</organism>
<dbReference type="eggNOG" id="COG2329">
    <property type="taxonomic scope" value="Bacteria"/>
</dbReference>
<dbReference type="Proteomes" id="UP000003836">
    <property type="component" value="Unassembled WGS sequence"/>
</dbReference>
<dbReference type="InterPro" id="IPR011008">
    <property type="entry name" value="Dimeric_a/b-barrel"/>
</dbReference>
<dbReference type="PANTHER" id="PTHR37811:SF2">
    <property type="entry name" value="ABM DOMAIN-CONTAINING PROTEIN"/>
    <property type="match status" value="1"/>
</dbReference>
<accession>F9TCU1</accession>
<dbReference type="HOGENOM" id="CLU_127039_1_1_6"/>
<keyword evidence="1" id="KW-0560">Oxidoreductase</keyword>
<dbReference type="AlphaFoldDB" id="F9TCU1"/>
<dbReference type="InterPro" id="IPR052936">
    <property type="entry name" value="Jasmonate_Hydroxylase-like"/>
</dbReference>
<reference evidence="2 3" key="2">
    <citation type="journal article" date="2012" name="Int. J. Syst. Evol. Microbiol.">
        <title>Vibrio caribbeanicus sp. nov., isolated from the marine sponge Scleritoderma cyanea.</title>
        <authorList>
            <person name="Hoffmann M."/>
            <person name="Monday S.R."/>
            <person name="Allard M.W."/>
            <person name="Strain E.A."/>
            <person name="Whittaker P."/>
            <person name="Naum M."/>
            <person name="McCarthy P.J."/>
            <person name="Lopez J.V."/>
            <person name="Fischer M."/>
            <person name="Brown E.W."/>
        </authorList>
    </citation>
    <scope>NUCLEOTIDE SEQUENCE [LARGE SCALE GENOMIC DNA]</scope>
    <source>
        <strain evidence="2 3">ATCC 19109</strain>
    </source>
</reference>
<dbReference type="GO" id="GO:0004497">
    <property type="term" value="F:monooxygenase activity"/>
    <property type="evidence" value="ECO:0007669"/>
    <property type="project" value="UniProtKB-KW"/>
</dbReference>
<dbReference type="PANTHER" id="PTHR37811">
    <property type="entry name" value="BLL5343 PROTEIN"/>
    <property type="match status" value="1"/>
</dbReference>
<reference evidence="2" key="1">
    <citation type="submission" date="2011-08" db="EMBL/GenBank/DDBJ databases">
        <authorList>
            <person name="Hoffman M."/>
            <person name="Strain E.A."/>
            <person name="Brown E."/>
            <person name="Allard M.W."/>
        </authorList>
    </citation>
    <scope>NUCLEOTIDE SEQUENCE</scope>
    <source>
        <strain evidence="2">ATCC 19109</strain>
    </source>
</reference>
<dbReference type="RefSeq" id="WP_004748575.1">
    <property type="nucleotide sequence ID" value="NZ_AFWI01000206.1"/>
</dbReference>
<dbReference type="KEGG" id="vtu:IX91_18050"/>
<keyword evidence="3" id="KW-1185">Reference proteome</keyword>
<dbReference type="GeneID" id="23446637"/>
<dbReference type="Gene3D" id="3.30.70.100">
    <property type="match status" value="1"/>
</dbReference>
<evidence type="ECO:0000313" key="4">
    <source>
        <dbReference type="Proteomes" id="UP000030071"/>
    </source>
</evidence>
<name>F9TCU1_9VIBR</name>
<dbReference type="Proteomes" id="UP000030071">
    <property type="component" value="Chromosome 2"/>
</dbReference>
<dbReference type="EMBL" id="AFWI01000206">
    <property type="protein sequence ID" value="EGU47596.1"/>
    <property type="molecule type" value="Genomic_DNA"/>
</dbReference>
<gene>
    <name evidence="1" type="ORF">IX91_18050</name>
    <name evidence="2" type="ORF">VITU9109_01217</name>
</gene>
<protein>
    <submittedName>
        <fullName evidence="1">Antibiotic biosynthesis monooxygenase</fullName>
    </submittedName>
</protein>
<dbReference type="STRING" id="1051646.IX91_18050"/>
<evidence type="ECO:0000313" key="3">
    <source>
        <dbReference type="Proteomes" id="UP000003836"/>
    </source>
</evidence>
<proteinExistence type="predicted"/>
<dbReference type="PATRIC" id="fig|1051646.9.peg.3529"/>